<evidence type="ECO:0000313" key="10">
    <source>
        <dbReference type="EMBL" id="RCX05382.1"/>
    </source>
</evidence>
<dbReference type="GO" id="GO:0005524">
    <property type="term" value="F:ATP binding"/>
    <property type="evidence" value="ECO:0007669"/>
    <property type="project" value="UniProtKB-UniRule"/>
</dbReference>
<dbReference type="HAMAP" id="MF_01161">
    <property type="entry name" value="tRNA_Ile_lys_synt"/>
    <property type="match status" value="1"/>
</dbReference>
<evidence type="ECO:0000256" key="3">
    <source>
        <dbReference type="ARBA" id="ARBA00022598"/>
    </source>
</evidence>
<dbReference type="InterPro" id="IPR012795">
    <property type="entry name" value="tRNA_Ile_lys_synt_N"/>
</dbReference>
<dbReference type="InterPro" id="IPR014729">
    <property type="entry name" value="Rossmann-like_a/b/a_fold"/>
</dbReference>
<comment type="domain">
    <text evidence="8">The N-terminal region contains the highly conserved SGGXDS motif, predicted to be a P-loop motif involved in ATP binding.</text>
</comment>
<dbReference type="Pfam" id="PF01171">
    <property type="entry name" value="ATP_bind_3"/>
    <property type="match status" value="1"/>
</dbReference>
<comment type="similarity">
    <text evidence="8">Belongs to the tRNA(Ile)-lysidine synthase family.</text>
</comment>
<dbReference type="PANTHER" id="PTHR43033:SF1">
    <property type="entry name" value="TRNA(ILE)-LYSIDINE SYNTHASE-RELATED"/>
    <property type="match status" value="1"/>
</dbReference>
<keyword evidence="6 8" id="KW-0067">ATP-binding</keyword>
<keyword evidence="4 8" id="KW-0819">tRNA processing</keyword>
<dbReference type="CDD" id="cd01992">
    <property type="entry name" value="TilS_N"/>
    <property type="match status" value="1"/>
</dbReference>
<evidence type="ECO:0000256" key="2">
    <source>
        <dbReference type="ARBA" id="ARBA00022490"/>
    </source>
</evidence>
<dbReference type="Proteomes" id="UP000253517">
    <property type="component" value="Unassembled WGS sequence"/>
</dbReference>
<dbReference type="EMBL" id="QPJS01000001">
    <property type="protein sequence ID" value="RCX05382.1"/>
    <property type="molecule type" value="Genomic_DNA"/>
</dbReference>
<sequence>MHKVEDSFINEIKAIEPHLTGVVLGLSGGVDSVVLLYLLKRFGINFIAVHVNYGLRGVESDEDENLVRSLCKTKDIPLEVFYFEKSIDVSKGESLQMAARRFRYERFDEIRRKYAMSHIALAHHMDDFLESMLINMTRGTGLAGLAMREKEPFIRPLKNLWKRDIVEYAEMHQFKWREDSSNRQGKYERNKVRWQVLPALKALHPRAESGLEKSVKNFNLAYKYLQHQAAEYLINHKYPYKSGFKISLKSFLPWKEEYSALLWEIFNQVDISSISVDDFVKGFVSDESKIWKLGWPLVFSKSAELYIFPNEHRDGTTSFFQVWEDLNFPCIIKDWGQVRIEKSSDSVWFSDSIMRKKITFRTWKSSDKIQLAGFSKRVPDLIKDCKVDVVSKKYILVMTVEEEVVWVVGFRQSEKFRAVEGDGIPMKAVSIWI</sequence>
<dbReference type="GO" id="GO:0006400">
    <property type="term" value="P:tRNA modification"/>
    <property type="evidence" value="ECO:0007669"/>
    <property type="project" value="UniProtKB-UniRule"/>
</dbReference>
<dbReference type="Gene3D" id="3.40.50.620">
    <property type="entry name" value="HUPs"/>
    <property type="match status" value="1"/>
</dbReference>
<evidence type="ECO:0000256" key="8">
    <source>
        <dbReference type="HAMAP-Rule" id="MF_01161"/>
    </source>
</evidence>
<reference evidence="10 11" key="1">
    <citation type="submission" date="2018-07" db="EMBL/GenBank/DDBJ databases">
        <title>Genomic Encyclopedia of Type Strains, Phase IV (KMG-IV): sequencing the most valuable type-strain genomes for metagenomic binning, comparative biology and taxonomic classification.</title>
        <authorList>
            <person name="Goeker M."/>
        </authorList>
    </citation>
    <scope>NUCLEOTIDE SEQUENCE [LARGE SCALE GENOMIC DNA]</scope>
    <source>
        <strain evidence="10 11">DSM 21410</strain>
    </source>
</reference>
<dbReference type="InterPro" id="IPR012094">
    <property type="entry name" value="tRNA_Ile_lys_synt"/>
</dbReference>
<keyword evidence="2 8" id="KW-0963">Cytoplasm</keyword>
<evidence type="ECO:0000256" key="6">
    <source>
        <dbReference type="ARBA" id="ARBA00022840"/>
    </source>
</evidence>
<evidence type="ECO:0000313" key="11">
    <source>
        <dbReference type="Proteomes" id="UP000253517"/>
    </source>
</evidence>
<comment type="catalytic activity">
    <reaction evidence="7 8">
        <text>cytidine(34) in tRNA(Ile2) + L-lysine + ATP = lysidine(34) in tRNA(Ile2) + AMP + diphosphate + H(+)</text>
        <dbReference type="Rhea" id="RHEA:43744"/>
        <dbReference type="Rhea" id="RHEA-COMP:10625"/>
        <dbReference type="Rhea" id="RHEA-COMP:10670"/>
        <dbReference type="ChEBI" id="CHEBI:15378"/>
        <dbReference type="ChEBI" id="CHEBI:30616"/>
        <dbReference type="ChEBI" id="CHEBI:32551"/>
        <dbReference type="ChEBI" id="CHEBI:33019"/>
        <dbReference type="ChEBI" id="CHEBI:82748"/>
        <dbReference type="ChEBI" id="CHEBI:83665"/>
        <dbReference type="ChEBI" id="CHEBI:456215"/>
        <dbReference type="EC" id="6.3.4.19"/>
    </reaction>
</comment>
<protein>
    <recommendedName>
        <fullName evidence="8">tRNA(Ile)-lysidine synthase</fullName>
        <ecNumber evidence="8">6.3.4.19</ecNumber>
    </recommendedName>
    <alternativeName>
        <fullName evidence="8">tRNA(Ile)-2-lysyl-cytidine synthase</fullName>
    </alternativeName>
    <alternativeName>
        <fullName evidence="8">tRNA(Ile)-lysidine synthetase</fullName>
    </alternativeName>
</protein>
<feature type="binding site" evidence="8">
    <location>
        <begin position="27"/>
        <end position="32"/>
    </location>
    <ligand>
        <name>ATP</name>
        <dbReference type="ChEBI" id="CHEBI:30616"/>
    </ligand>
</feature>
<keyword evidence="11" id="KW-1185">Reference proteome</keyword>
<dbReference type="GO" id="GO:0005737">
    <property type="term" value="C:cytoplasm"/>
    <property type="evidence" value="ECO:0007669"/>
    <property type="project" value="UniProtKB-SubCell"/>
</dbReference>
<evidence type="ECO:0000256" key="1">
    <source>
        <dbReference type="ARBA" id="ARBA00004496"/>
    </source>
</evidence>
<accession>A0A369A7P7</accession>
<dbReference type="EC" id="6.3.4.19" evidence="8"/>
<dbReference type="SUPFAM" id="SSF52402">
    <property type="entry name" value="Adenine nucleotide alpha hydrolases-like"/>
    <property type="match status" value="1"/>
</dbReference>
<dbReference type="GO" id="GO:0032267">
    <property type="term" value="F:tRNA(Ile)-lysidine synthase activity"/>
    <property type="evidence" value="ECO:0007669"/>
    <property type="project" value="UniProtKB-EC"/>
</dbReference>
<evidence type="ECO:0000256" key="5">
    <source>
        <dbReference type="ARBA" id="ARBA00022741"/>
    </source>
</evidence>
<name>A0A369A7P7_9FLAO</name>
<dbReference type="AlphaFoldDB" id="A0A369A7P7"/>
<dbReference type="PANTHER" id="PTHR43033">
    <property type="entry name" value="TRNA(ILE)-LYSIDINE SYNTHASE-RELATED"/>
    <property type="match status" value="1"/>
</dbReference>
<evidence type="ECO:0000256" key="4">
    <source>
        <dbReference type="ARBA" id="ARBA00022694"/>
    </source>
</evidence>
<evidence type="ECO:0000259" key="9">
    <source>
        <dbReference type="SMART" id="SM00977"/>
    </source>
</evidence>
<dbReference type="RefSeq" id="WP_037356046.1">
    <property type="nucleotide sequence ID" value="NZ_BHZF01000001.1"/>
</dbReference>
<comment type="caution">
    <text evidence="10">The sequence shown here is derived from an EMBL/GenBank/DDBJ whole genome shotgun (WGS) entry which is preliminary data.</text>
</comment>
<dbReference type="NCBIfam" id="TIGR02432">
    <property type="entry name" value="lysidine_TilS_N"/>
    <property type="match status" value="1"/>
</dbReference>
<gene>
    <name evidence="8" type="primary">tilS</name>
    <name evidence="10" type="ORF">DES35_101667</name>
</gene>
<dbReference type="InterPro" id="IPR012796">
    <property type="entry name" value="Lysidine-tRNA-synth_C"/>
</dbReference>
<proteinExistence type="inferred from homology"/>
<dbReference type="SMART" id="SM00977">
    <property type="entry name" value="TilS_C"/>
    <property type="match status" value="1"/>
</dbReference>
<comment type="subcellular location">
    <subcellularLocation>
        <location evidence="1 8">Cytoplasm</location>
    </subcellularLocation>
</comment>
<dbReference type="InterPro" id="IPR011063">
    <property type="entry name" value="TilS/TtcA_N"/>
</dbReference>
<keyword evidence="3 8" id="KW-0436">Ligase</keyword>
<feature type="domain" description="Lysidine-tRNA(Ile) synthetase C-terminal" evidence="9">
    <location>
        <begin position="358"/>
        <end position="428"/>
    </location>
</feature>
<evidence type="ECO:0000256" key="7">
    <source>
        <dbReference type="ARBA" id="ARBA00048539"/>
    </source>
</evidence>
<comment type="function">
    <text evidence="8">Ligates lysine onto the cytidine present at position 34 of the AUA codon-specific tRNA(Ile) that contains the anticodon CAU, in an ATP-dependent manner. Cytidine is converted to lysidine, thus changing the amino acid specificity of the tRNA from methionine to isoleucine.</text>
</comment>
<keyword evidence="5 8" id="KW-0547">Nucleotide-binding</keyword>
<organism evidence="10 11">
    <name type="scientific">Schleiferia thermophila</name>
    <dbReference type="NCBI Taxonomy" id="884107"/>
    <lineage>
        <taxon>Bacteria</taxon>
        <taxon>Pseudomonadati</taxon>
        <taxon>Bacteroidota</taxon>
        <taxon>Flavobacteriia</taxon>
        <taxon>Flavobacteriales</taxon>
        <taxon>Schleiferiaceae</taxon>
        <taxon>Schleiferia</taxon>
    </lineage>
</organism>